<dbReference type="Gene3D" id="3.30.420.10">
    <property type="entry name" value="Ribonuclease H-like superfamily/Ribonuclease H"/>
    <property type="match status" value="1"/>
</dbReference>
<proteinExistence type="predicted"/>
<dbReference type="InterPro" id="IPR057670">
    <property type="entry name" value="SH3_retrovirus"/>
</dbReference>
<evidence type="ECO:0000256" key="2">
    <source>
        <dbReference type="ARBA" id="ARBA00022801"/>
    </source>
</evidence>
<dbReference type="PANTHER" id="PTHR42648">
    <property type="entry name" value="TRANSPOSASE, PUTATIVE-RELATED"/>
    <property type="match status" value="1"/>
</dbReference>
<evidence type="ECO:0000259" key="5">
    <source>
        <dbReference type="Pfam" id="PF07727"/>
    </source>
</evidence>
<accession>A0A6L2LW01</accession>
<feature type="domain" description="Retroviral polymerase SH3-like" evidence="7">
    <location>
        <begin position="525"/>
        <end position="571"/>
    </location>
</feature>
<name>A0A6L2LW01_TANCI</name>
<dbReference type="Pfam" id="PF07727">
    <property type="entry name" value="RVT_2"/>
    <property type="match status" value="1"/>
</dbReference>
<dbReference type="InterPro" id="IPR025724">
    <property type="entry name" value="GAG-pre-integrase_dom"/>
</dbReference>
<dbReference type="GO" id="GO:0046872">
    <property type="term" value="F:metal ion binding"/>
    <property type="evidence" value="ECO:0007669"/>
    <property type="project" value="UniProtKB-KW"/>
</dbReference>
<dbReference type="AlphaFoldDB" id="A0A6L2LW01"/>
<dbReference type="InterPro" id="IPR039537">
    <property type="entry name" value="Retrotran_Ty1/copia-like"/>
</dbReference>
<dbReference type="PANTHER" id="PTHR42648:SF32">
    <property type="entry name" value="RIBONUCLEASE H-LIKE DOMAIN, GAG-PRE-INTEGRASE DOMAIN PROTEIN-RELATED"/>
    <property type="match status" value="1"/>
</dbReference>
<dbReference type="InterPro" id="IPR013103">
    <property type="entry name" value="RVT_2"/>
</dbReference>
<feature type="compositionally biased region" description="Low complexity" evidence="4">
    <location>
        <begin position="655"/>
        <end position="672"/>
    </location>
</feature>
<dbReference type="GO" id="GO:0016787">
    <property type="term" value="F:hydrolase activity"/>
    <property type="evidence" value="ECO:0007669"/>
    <property type="project" value="UniProtKB-KW"/>
</dbReference>
<feature type="region of interest" description="Disordered" evidence="4">
    <location>
        <begin position="621"/>
        <end position="674"/>
    </location>
</feature>
<evidence type="ECO:0000256" key="4">
    <source>
        <dbReference type="SAM" id="MobiDB-lite"/>
    </source>
</evidence>
<reference evidence="8" key="1">
    <citation type="journal article" date="2019" name="Sci. Rep.">
        <title>Draft genome of Tanacetum cinerariifolium, the natural source of mosquito coil.</title>
        <authorList>
            <person name="Yamashiro T."/>
            <person name="Shiraishi A."/>
            <person name="Satake H."/>
            <person name="Nakayama K."/>
        </authorList>
    </citation>
    <scope>NUCLEOTIDE SEQUENCE</scope>
</reference>
<gene>
    <name evidence="8" type="ORF">Tci_037969</name>
</gene>
<dbReference type="GO" id="GO:0003676">
    <property type="term" value="F:nucleic acid binding"/>
    <property type="evidence" value="ECO:0007669"/>
    <property type="project" value="InterPro"/>
</dbReference>
<protein>
    <submittedName>
        <fullName evidence="8">Uncharacterized protein</fullName>
    </submittedName>
</protein>
<dbReference type="Pfam" id="PF25597">
    <property type="entry name" value="SH3_retrovirus"/>
    <property type="match status" value="1"/>
</dbReference>
<keyword evidence="3" id="KW-0175">Coiled coil</keyword>
<dbReference type="InterPro" id="IPR036397">
    <property type="entry name" value="RNaseH_sf"/>
</dbReference>
<evidence type="ECO:0000313" key="8">
    <source>
        <dbReference type="EMBL" id="GEU65991.1"/>
    </source>
</evidence>
<feature type="compositionally biased region" description="Basic and acidic residues" evidence="4">
    <location>
        <begin position="621"/>
        <end position="646"/>
    </location>
</feature>
<dbReference type="EMBL" id="BKCJ010005304">
    <property type="protein sequence ID" value="GEU65991.1"/>
    <property type="molecule type" value="Genomic_DNA"/>
</dbReference>
<feature type="domain" description="Reverse transcriptase Ty1/copia-type" evidence="5">
    <location>
        <begin position="773"/>
        <end position="878"/>
    </location>
</feature>
<evidence type="ECO:0000256" key="3">
    <source>
        <dbReference type="SAM" id="Coils"/>
    </source>
</evidence>
<evidence type="ECO:0000259" key="6">
    <source>
        <dbReference type="Pfam" id="PF13976"/>
    </source>
</evidence>
<dbReference type="SUPFAM" id="SSF53098">
    <property type="entry name" value="Ribonuclease H-like"/>
    <property type="match status" value="1"/>
</dbReference>
<feature type="non-terminal residue" evidence="8">
    <location>
        <position position="996"/>
    </location>
</feature>
<sequence>MPAGISGHCTWECWVEGVVLFRWGEGVRGSLWGRWNFGGKNGYGFVRLGVDSEIVVLKNKLEKISKEKDDLDNKIEKFENASQSLDKLIGSQITDKKFTKPDVESYGVNTIEVVTQTSSVKISKHVKENNGAVLIEDWESEGEDEVESPPEIKRKTVEPSMDKARCKYHQREKMVIGTNHSRVNHTANTVPKAVLIRTGLKPVNTVRHVNPKSTRKSFQRRTTYNNRNFSQKVNTAKGKVNTATPNSTVLNAVRENKGKAIKASACWKIYPISLTLRSLIEGMLHLGRAKGGKITRKGIIRTDKLDFEDVYFVKELQFNLFSFSCMCDKKNSVLFTDTECFVLSPDFKLADESHVLLKVLRKNNMYIVDIKNIVPTKDLTCLVVKAINDESMLWHKRLGHINYKIINKLVKENLVRATKNETSRILKTFITEIENPVDKKVKIIRCDNGTEFKNSVMNKFCEEKDSKLRTTFWAEAVNIACYVQNRVLVVKPHLKTPYELFRGRTHALSFMRPFGFHVTILNTLDQLGKFDRKSDEGFFVGYSTNSKAFRVYNTRTRKVEENLHINFLENKPIIVGTMSNDFAGKRASFNAIQSSIETGPSQDYILMPLWNDGSLFDSYSKDSYGDNKDNDGPCKESEVDNQERANAENSTKDVNTAGSSINTASSNINTASPTVNTVRQSDDFFGTDNDMRIWCTKRRMTVTTNEQGFISAIYEEKTHEDLYTCLFACFLSQEEPKRITNALKDPAWVEAMQEKLLQFHLQKVWILVDLPQGIDYDEVFASVARIEAIRLFLAYASFIGFLVYHIDVKSAFLYGRIEEEVHVCQPLGFYPDKVYKLEKALYSLHQAPRAWYETLAKYLLENGFYRGKIDQILFIKRQKRIFCLYKYVKPASTPMDKEKALLKDSDGDDVDVHLYSARSKLWLPLYEAEYVAAASCCGQVLWIQNQLLDYGRSTTNIVEFDIRQEDDKHNMVAFLKKPQGSEDFHQIVDFLNASHI</sequence>
<comment type="caution">
    <text evidence="8">The sequence shown here is derived from an EMBL/GenBank/DDBJ whole genome shotgun (WGS) entry which is preliminary data.</text>
</comment>
<feature type="domain" description="GAG-pre-integrase" evidence="6">
    <location>
        <begin position="364"/>
        <end position="422"/>
    </location>
</feature>
<feature type="coiled-coil region" evidence="3">
    <location>
        <begin position="54"/>
        <end position="88"/>
    </location>
</feature>
<evidence type="ECO:0000259" key="7">
    <source>
        <dbReference type="Pfam" id="PF25597"/>
    </source>
</evidence>
<organism evidence="8">
    <name type="scientific">Tanacetum cinerariifolium</name>
    <name type="common">Dalmatian daisy</name>
    <name type="synonym">Chrysanthemum cinerariifolium</name>
    <dbReference type="NCBI Taxonomy" id="118510"/>
    <lineage>
        <taxon>Eukaryota</taxon>
        <taxon>Viridiplantae</taxon>
        <taxon>Streptophyta</taxon>
        <taxon>Embryophyta</taxon>
        <taxon>Tracheophyta</taxon>
        <taxon>Spermatophyta</taxon>
        <taxon>Magnoliopsida</taxon>
        <taxon>eudicotyledons</taxon>
        <taxon>Gunneridae</taxon>
        <taxon>Pentapetalae</taxon>
        <taxon>asterids</taxon>
        <taxon>campanulids</taxon>
        <taxon>Asterales</taxon>
        <taxon>Asteraceae</taxon>
        <taxon>Asteroideae</taxon>
        <taxon>Anthemideae</taxon>
        <taxon>Anthemidinae</taxon>
        <taxon>Tanacetum</taxon>
    </lineage>
</organism>
<dbReference type="InterPro" id="IPR012337">
    <property type="entry name" value="RNaseH-like_sf"/>
</dbReference>
<keyword evidence="2" id="KW-0378">Hydrolase</keyword>
<evidence type="ECO:0000256" key="1">
    <source>
        <dbReference type="ARBA" id="ARBA00022723"/>
    </source>
</evidence>
<keyword evidence="1" id="KW-0479">Metal-binding</keyword>
<dbReference type="Pfam" id="PF13976">
    <property type="entry name" value="gag_pre-integrs"/>
    <property type="match status" value="1"/>
</dbReference>